<accession>A0A9P0DFG8</accession>
<sequence>MSKILHQYVVRSKAFHNAPFSRIYPSEFTGDAFKKKGRANEEGYFRKQYSDLIKNLKKRITRIRDGGPKVVPSKEKPKTSKTVNKVPKKKACSFIYTHDVIWNWVV</sequence>
<dbReference type="AlphaFoldDB" id="A0A9P0DFG8"/>
<name>A0A9P0DFG8_9CUCU</name>
<dbReference type="EMBL" id="OV651821">
    <property type="protein sequence ID" value="CAH1115773.1"/>
    <property type="molecule type" value="Genomic_DNA"/>
</dbReference>
<reference evidence="1" key="1">
    <citation type="submission" date="2022-01" db="EMBL/GenBank/DDBJ databases">
        <authorList>
            <person name="King R."/>
        </authorList>
    </citation>
    <scope>NUCLEOTIDE SEQUENCE</scope>
</reference>
<keyword evidence="2" id="KW-1185">Reference proteome</keyword>
<dbReference type="Gene3D" id="1.20.5.500">
    <property type="entry name" value="Single helix bin"/>
    <property type="match status" value="1"/>
</dbReference>
<dbReference type="Proteomes" id="UP001153636">
    <property type="component" value="Chromosome 9"/>
</dbReference>
<evidence type="ECO:0000313" key="2">
    <source>
        <dbReference type="Proteomes" id="UP001153636"/>
    </source>
</evidence>
<organism evidence="1 2">
    <name type="scientific">Psylliodes chrysocephalus</name>
    <dbReference type="NCBI Taxonomy" id="3402493"/>
    <lineage>
        <taxon>Eukaryota</taxon>
        <taxon>Metazoa</taxon>
        <taxon>Ecdysozoa</taxon>
        <taxon>Arthropoda</taxon>
        <taxon>Hexapoda</taxon>
        <taxon>Insecta</taxon>
        <taxon>Pterygota</taxon>
        <taxon>Neoptera</taxon>
        <taxon>Endopterygota</taxon>
        <taxon>Coleoptera</taxon>
        <taxon>Polyphaga</taxon>
        <taxon>Cucujiformia</taxon>
        <taxon>Chrysomeloidea</taxon>
        <taxon>Chrysomelidae</taxon>
        <taxon>Galerucinae</taxon>
        <taxon>Alticini</taxon>
        <taxon>Psylliodes</taxon>
    </lineage>
</organism>
<proteinExistence type="predicted"/>
<gene>
    <name evidence="1" type="ORF">PSYICH_LOCUS15225</name>
</gene>
<evidence type="ECO:0000313" key="1">
    <source>
        <dbReference type="EMBL" id="CAH1115773.1"/>
    </source>
</evidence>
<protein>
    <submittedName>
        <fullName evidence="1">Uncharacterized protein</fullName>
    </submittedName>
</protein>